<keyword evidence="1" id="KW-0732">Signal</keyword>
<reference evidence="4" key="1">
    <citation type="submission" date="2020-07" db="EMBL/GenBank/DDBJ databases">
        <title>Huge and variable diversity of episymbiotic CPR bacteria and DPANN archaea in groundwater ecosystems.</title>
        <authorList>
            <person name="He C.Y."/>
            <person name="Keren R."/>
            <person name="Whittaker M."/>
            <person name="Farag I.F."/>
            <person name="Doudna J."/>
            <person name="Cate J.H.D."/>
            <person name="Banfield J.F."/>
        </authorList>
    </citation>
    <scope>NUCLEOTIDE SEQUENCE</scope>
    <source>
        <strain evidence="4">NC_groundwater_1813_Pr3_B-0.1um_71_17</strain>
    </source>
</reference>
<comment type="caution">
    <text evidence="4">The sequence shown here is derived from an EMBL/GenBank/DDBJ whole genome shotgun (WGS) entry which is preliminary data.</text>
</comment>
<name>A0A933SH77_UNCEI</name>
<dbReference type="Proteomes" id="UP000696931">
    <property type="component" value="Unassembled WGS sequence"/>
</dbReference>
<dbReference type="InterPro" id="IPR007863">
    <property type="entry name" value="Peptidase_M16_C"/>
</dbReference>
<feature type="signal peptide" evidence="1">
    <location>
        <begin position="1"/>
        <end position="23"/>
    </location>
</feature>
<dbReference type="Pfam" id="PF00675">
    <property type="entry name" value="Peptidase_M16"/>
    <property type="match status" value="1"/>
</dbReference>
<dbReference type="EMBL" id="JACRIW010000090">
    <property type="protein sequence ID" value="MBI5170288.1"/>
    <property type="molecule type" value="Genomic_DNA"/>
</dbReference>
<organism evidence="4 5">
    <name type="scientific">Eiseniibacteriota bacterium</name>
    <dbReference type="NCBI Taxonomy" id="2212470"/>
    <lineage>
        <taxon>Bacteria</taxon>
        <taxon>Candidatus Eiseniibacteriota</taxon>
    </lineage>
</organism>
<protein>
    <submittedName>
        <fullName evidence="4">Insulinase family protein</fullName>
    </submittedName>
</protein>
<dbReference type="AlphaFoldDB" id="A0A933SH77"/>
<feature type="domain" description="Peptidase M16 C-terminal" evidence="3">
    <location>
        <begin position="200"/>
        <end position="377"/>
    </location>
</feature>
<accession>A0A933SH77</accession>
<dbReference type="SUPFAM" id="SSF63411">
    <property type="entry name" value="LuxS/MPP-like metallohydrolase"/>
    <property type="match status" value="2"/>
</dbReference>
<dbReference type="Pfam" id="PF05193">
    <property type="entry name" value="Peptidase_M16_C"/>
    <property type="match status" value="1"/>
</dbReference>
<proteinExistence type="predicted"/>
<dbReference type="PANTHER" id="PTHR11851">
    <property type="entry name" value="METALLOPROTEASE"/>
    <property type="match status" value="1"/>
</dbReference>
<dbReference type="PANTHER" id="PTHR11851:SF224">
    <property type="entry name" value="PROCESSING PROTEASE"/>
    <property type="match status" value="1"/>
</dbReference>
<feature type="chain" id="PRO_5036702402" evidence="1">
    <location>
        <begin position="24"/>
        <end position="464"/>
    </location>
</feature>
<evidence type="ECO:0000259" key="2">
    <source>
        <dbReference type="Pfam" id="PF00675"/>
    </source>
</evidence>
<sequence>MIARMRLCVAPLAAALVTAAVLAAPASAATARAAAAVRAKLPNGLTVIVQPSPRLPVVSFRLVSRAGSVQDPAGKEGLARMTAELLTQGAGTRTAQQVAEDIEFVGGSLEASSRTEQFTVSCDVLKKDLATGLGLFHDVVVKPTFSAEEFARKQEEALGTIASNRSEPSVIAEQAFSSYLWGDSPLAHPAIGTEKSVKALARDDVASFHRRFVAPDRSLLVIAGDVEPAAILAQVRKAFADWKPSGEPVRDPYAAPAPVAARGIRVVDKPEATQAQIRMGCIAVPRNHPDYDAIQVANTILGDGFTSRLVNAIRVEKGLTYSISSGFTQHRGAGAFRVSTFTRNAKLRECVDATLAEIGKLANEGPTQAELDKARNYLVGQYPLELQAASDLAAQIATVEFYGLPQDWIAKYNDRVRAVTMADVKRVLGAYFCSDKLRIVVVTQGDVAKQALDGLGPVEVRPID</sequence>
<dbReference type="InterPro" id="IPR011765">
    <property type="entry name" value="Pept_M16_N"/>
</dbReference>
<dbReference type="GO" id="GO:0046872">
    <property type="term" value="F:metal ion binding"/>
    <property type="evidence" value="ECO:0007669"/>
    <property type="project" value="InterPro"/>
</dbReference>
<dbReference type="InterPro" id="IPR050361">
    <property type="entry name" value="MPP/UQCRC_Complex"/>
</dbReference>
<evidence type="ECO:0000313" key="4">
    <source>
        <dbReference type="EMBL" id="MBI5170288.1"/>
    </source>
</evidence>
<evidence type="ECO:0000259" key="3">
    <source>
        <dbReference type="Pfam" id="PF05193"/>
    </source>
</evidence>
<gene>
    <name evidence="4" type="ORF">HZA61_12440</name>
</gene>
<dbReference type="Gene3D" id="3.30.830.10">
    <property type="entry name" value="Metalloenzyme, LuxS/M16 peptidase-like"/>
    <property type="match status" value="2"/>
</dbReference>
<evidence type="ECO:0000313" key="5">
    <source>
        <dbReference type="Proteomes" id="UP000696931"/>
    </source>
</evidence>
<evidence type="ECO:0000256" key="1">
    <source>
        <dbReference type="SAM" id="SignalP"/>
    </source>
</evidence>
<dbReference type="InterPro" id="IPR011249">
    <property type="entry name" value="Metalloenz_LuxS/M16"/>
</dbReference>
<feature type="domain" description="Peptidase M16 N-terminal" evidence="2">
    <location>
        <begin position="47"/>
        <end position="193"/>
    </location>
</feature>